<keyword evidence="4" id="KW-0418">Kinase</keyword>
<evidence type="ECO:0000256" key="5">
    <source>
        <dbReference type="ARBA" id="ARBA00022840"/>
    </source>
</evidence>
<evidence type="ECO:0000256" key="4">
    <source>
        <dbReference type="ARBA" id="ARBA00022777"/>
    </source>
</evidence>
<gene>
    <name evidence="7" type="ORF">PT974_08339</name>
</gene>
<dbReference type="InterPro" id="IPR051175">
    <property type="entry name" value="CLK_kinases"/>
</dbReference>
<dbReference type="SMART" id="SM00220">
    <property type="entry name" value="S_TKc"/>
    <property type="match status" value="1"/>
</dbReference>
<keyword evidence="3" id="KW-0547">Nucleotide-binding</keyword>
<sequence>MKLIRLSSVVISRTRFPVSSYTLRQTYPTIAASASRRTWLSILSTDRIRNFPNDGFQTVDFDYKIQEETIPGYKAERFYPVKLGEVFKSRYQVLAKLGFGTASTVWLCRDLVYVPERESFLNPQVAISQHLKSFEGDDHEELALLRIVVDDFEITGPRDAHRCLLSKPHGLTLTDFRNLLPGKKLNKRLLRISLAAVSLAVDAMHQANVVYTDLSPNNILFGITDEDDSVLAKIEKDELELPSARKILPDRIIYRSHTMPFTHGHAVICDFRSAVIGEKHTGDVMPGIYRAPEIIMGMEWDCKIDIWSIGVMIWDLFEGGPLFQPVKNGILDDELHLVAMVSLIGPPPKAFLERSENCRRYWDAEGNWIAATPIPDQSLESRETRLEGSDKEMLLTYVRNILR</sequence>
<dbReference type="EMBL" id="JAVFKD010000014">
    <property type="protein sequence ID" value="KAK5990076.1"/>
    <property type="molecule type" value="Genomic_DNA"/>
</dbReference>
<dbReference type="Gene3D" id="1.10.510.10">
    <property type="entry name" value="Transferase(Phosphotransferase) domain 1"/>
    <property type="match status" value="1"/>
</dbReference>
<keyword evidence="5" id="KW-0067">ATP-binding</keyword>
<dbReference type="InterPro" id="IPR011009">
    <property type="entry name" value="Kinase-like_dom_sf"/>
</dbReference>
<dbReference type="PANTHER" id="PTHR45646">
    <property type="entry name" value="SERINE/THREONINE-PROTEIN KINASE DOA-RELATED"/>
    <property type="match status" value="1"/>
</dbReference>
<dbReference type="PROSITE" id="PS50011">
    <property type="entry name" value="PROTEIN_KINASE_DOM"/>
    <property type="match status" value="1"/>
</dbReference>
<evidence type="ECO:0000313" key="7">
    <source>
        <dbReference type="EMBL" id="KAK5990076.1"/>
    </source>
</evidence>
<organism evidence="7 8">
    <name type="scientific">Cladobotryum mycophilum</name>
    <dbReference type="NCBI Taxonomy" id="491253"/>
    <lineage>
        <taxon>Eukaryota</taxon>
        <taxon>Fungi</taxon>
        <taxon>Dikarya</taxon>
        <taxon>Ascomycota</taxon>
        <taxon>Pezizomycotina</taxon>
        <taxon>Sordariomycetes</taxon>
        <taxon>Hypocreomycetidae</taxon>
        <taxon>Hypocreales</taxon>
        <taxon>Hypocreaceae</taxon>
        <taxon>Cladobotryum</taxon>
    </lineage>
</organism>
<keyword evidence="1" id="KW-0723">Serine/threonine-protein kinase</keyword>
<evidence type="ECO:0000256" key="3">
    <source>
        <dbReference type="ARBA" id="ARBA00022741"/>
    </source>
</evidence>
<dbReference type="InterPro" id="IPR000719">
    <property type="entry name" value="Prot_kinase_dom"/>
</dbReference>
<evidence type="ECO:0000259" key="6">
    <source>
        <dbReference type="PROSITE" id="PS50011"/>
    </source>
</evidence>
<dbReference type="Pfam" id="PF00069">
    <property type="entry name" value="Pkinase"/>
    <property type="match status" value="1"/>
</dbReference>
<evidence type="ECO:0000256" key="2">
    <source>
        <dbReference type="ARBA" id="ARBA00022679"/>
    </source>
</evidence>
<dbReference type="Proteomes" id="UP001338125">
    <property type="component" value="Unassembled WGS sequence"/>
</dbReference>
<keyword evidence="2" id="KW-0808">Transferase</keyword>
<proteinExistence type="predicted"/>
<name>A0ABR0SE16_9HYPO</name>
<evidence type="ECO:0000256" key="1">
    <source>
        <dbReference type="ARBA" id="ARBA00022527"/>
    </source>
</evidence>
<keyword evidence="8" id="KW-1185">Reference proteome</keyword>
<protein>
    <submittedName>
        <fullName evidence="7">Serine/threonine-protein kinase clkA-like protein</fullName>
    </submittedName>
</protein>
<dbReference type="SUPFAM" id="SSF56112">
    <property type="entry name" value="Protein kinase-like (PK-like)"/>
    <property type="match status" value="1"/>
</dbReference>
<dbReference type="Gene3D" id="3.30.200.20">
    <property type="entry name" value="Phosphorylase Kinase, domain 1"/>
    <property type="match status" value="1"/>
</dbReference>
<feature type="domain" description="Protein kinase" evidence="6">
    <location>
        <begin position="91"/>
        <end position="403"/>
    </location>
</feature>
<comment type="caution">
    <text evidence="7">The sequence shown here is derived from an EMBL/GenBank/DDBJ whole genome shotgun (WGS) entry which is preliminary data.</text>
</comment>
<reference evidence="7 8" key="1">
    <citation type="submission" date="2024-01" db="EMBL/GenBank/DDBJ databases">
        <title>Complete genome of Cladobotryum mycophilum ATHUM6906.</title>
        <authorList>
            <person name="Christinaki A.C."/>
            <person name="Myridakis A.I."/>
            <person name="Kouvelis V.N."/>
        </authorList>
    </citation>
    <scope>NUCLEOTIDE SEQUENCE [LARGE SCALE GENOMIC DNA]</scope>
    <source>
        <strain evidence="7 8">ATHUM6906</strain>
    </source>
</reference>
<dbReference type="PANTHER" id="PTHR45646:SF11">
    <property type="entry name" value="SERINE_THREONINE-PROTEIN KINASE DOA"/>
    <property type="match status" value="1"/>
</dbReference>
<accession>A0ABR0SE16</accession>
<evidence type="ECO:0000313" key="8">
    <source>
        <dbReference type="Proteomes" id="UP001338125"/>
    </source>
</evidence>